<dbReference type="AlphaFoldDB" id="A0A914XRD2"/>
<reference evidence="3" key="1">
    <citation type="submission" date="2022-11" db="UniProtKB">
        <authorList>
            <consortium name="WormBaseParasite"/>
        </authorList>
    </citation>
    <scope>IDENTIFICATION</scope>
</reference>
<evidence type="ECO:0000256" key="1">
    <source>
        <dbReference type="SAM" id="SignalP"/>
    </source>
</evidence>
<accession>A0A914XRD2</accession>
<protein>
    <submittedName>
        <fullName evidence="3">Uncharacterized protein</fullName>
    </submittedName>
</protein>
<dbReference type="WBParaSite" id="PSAMB.scaffold949size38250.g9844.t1">
    <property type="protein sequence ID" value="PSAMB.scaffold949size38250.g9844.t1"/>
    <property type="gene ID" value="PSAMB.scaffold949size38250.g9844"/>
</dbReference>
<proteinExistence type="predicted"/>
<keyword evidence="2" id="KW-1185">Reference proteome</keyword>
<sequence>MSPAVLWAIAIIFAVKCDASLLCPTTTAPTETTFLRTLVVYKSNDIYRLSPDCLSTSGFSPLMTSGIGRVAISDMSHCPLSSCMFELATNQKVADSNILHQDNFVAGIVPAGFAALNTKSKMYCVRVKGDCGADLPIWRYTKSAGKDGLLYAYSLDGSVVYTGYAKEATPICYAWSTSSCGEGIPSDKLAILSTYVNNFQGPFRDHFITTWSPYTFDPMVSTSLMGYKKVKDLAKVAIAQSSGSDILKCNCLVKAVQMFDNQPGVGGSSLSPGLFGRFDHKFILADGEANLPSEGYEQTGEIIYCVREKGVCGATVPLKKWFNGFEIDTFYTIEGEADPLMVRNDGILCYVWPLNYAPPGTFNTC</sequence>
<feature type="chain" id="PRO_5036881425" evidence="1">
    <location>
        <begin position="20"/>
        <end position="365"/>
    </location>
</feature>
<keyword evidence="1" id="KW-0732">Signal</keyword>
<organism evidence="2 3">
    <name type="scientific">Plectus sambesii</name>
    <dbReference type="NCBI Taxonomy" id="2011161"/>
    <lineage>
        <taxon>Eukaryota</taxon>
        <taxon>Metazoa</taxon>
        <taxon>Ecdysozoa</taxon>
        <taxon>Nematoda</taxon>
        <taxon>Chromadorea</taxon>
        <taxon>Plectida</taxon>
        <taxon>Plectina</taxon>
        <taxon>Plectoidea</taxon>
        <taxon>Plectidae</taxon>
        <taxon>Plectus</taxon>
    </lineage>
</organism>
<feature type="signal peptide" evidence="1">
    <location>
        <begin position="1"/>
        <end position="19"/>
    </location>
</feature>
<evidence type="ECO:0000313" key="3">
    <source>
        <dbReference type="WBParaSite" id="PSAMB.scaffold949size38250.g9844.t1"/>
    </source>
</evidence>
<evidence type="ECO:0000313" key="2">
    <source>
        <dbReference type="Proteomes" id="UP000887566"/>
    </source>
</evidence>
<name>A0A914XRD2_9BILA</name>
<dbReference type="Proteomes" id="UP000887566">
    <property type="component" value="Unplaced"/>
</dbReference>